<dbReference type="RefSeq" id="WP_244160024.1">
    <property type="nucleotide sequence ID" value="NZ_FNJL01000002.1"/>
</dbReference>
<evidence type="ECO:0000313" key="2">
    <source>
        <dbReference type="Proteomes" id="UP000199317"/>
    </source>
</evidence>
<evidence type="ECO:0000313" key="1">
    <source>
        <dbReference type="EMBL" id="SDO62045.1"/>
    </source>
</evidence>
<protein>
    <submittedName>
        <fullName evidence="1">Uncharacterized protein</fullName>
    </submittedName>
</protein>
<keyword evidence="2" id="KW-1185">Reference proteome</keyword>
<dbReference type="EMBL" id="FNJL01000002">
    <property type="protein sequence ID" value="SDO62045.1"/>
    <property type="molecule type" value="Genomic_DNA"/>
</dbReference>
<dbReference type="Proteomes" id="UP000199317">
    <property type="component" value="Unassembled WGS sequence"/>
</dbReference>
<organism evidence="1 2">
    <name type="scientific">Paracidovorax cattleyae</name>
    <dbReference type="NCBI Taxonomy" id="80868"/>
    <lineage>
        <taxon>Bacteria</taxon>
        <taxon>Pseudomonadati</taxon>
        <taxon>Pseudomonadota</taxon>
        <taxon>Betaproteobacteria</taxon>
        <taxon>Burkholderiales</taxon>
        <taxon>Comamonadaceae</taxon>
        <taxon>Paracidovorax</taxon>
    </lineage>
</organism>
<gene>
    <name evidence="1" type="ORF">SAMN04489708_10224</name>
</gene>
<reference evidence="2" key="1">
    <citation type="submission" date="2016-10" db="EMBL/GenBank/DDBJ databases">
        <authorList>
            <person name="Varghese N."/>
            <person name="Submissions S."/>
        </authorList>
    </citation>
    <scope>NUCLEOTIDE SEQUENCE [LARGE SCALE GENOMIC DNA]</scope>
    <source>
        <strain evidence="2">DSM 17101</strain>
    </source>
</reference>
<name>A0A1H0L1U6_9BURK</name>
<sequence length="127" mass="13649">MTVAEASDCIMQRADTLLRLWSDLAMRHVALGGACGCGMGGISLRLEDFELDIFDYLQDAGLRSGEPAVAAFFDAWGPAASRPEPVRLLLQRLGEGAVEPGGAEWILARLERSLRSFASLHGSQAES</sequence>
<proteinExistence type="predicted"/>
<dbReference type="AlphaFoldDB" id="A0A1H0L1U6"/>
<accession>A0A1H0L1U6</accession>